<dbReference type="GO" id="GO:0000340">
    <property type="term" value="F:RNA 7-methylguanosine cap binding"/>
    <property type="evidence" value="ECO:0007669"/>
    <property type="project" value="TreeGrafter"/>
</dbReference>
<dbReference type="EMBL" id="MU157883">
    <property type="protein sequence ID" value="KAF9525497.1"/>
    <property type="molecule type" value="Genomic_DNA"/>
</dbReference>
<dbReference type="PANTHER" id="PTHR12978:SF0">
    <property type="entry name" value="M7GPPPX DIPHOSPHATASE"/>
    <property type="match status" value="1"/>
</dbReference>
<comment type="caution">
    <text evidence="3">The sequence shown here is derived from an EMBL/GenBank/DDBJ whole genome shotgun (WGS) entry which is preliminary data.</text>
</comment>
<dbReference type="InterPro" id="IPR008594">
    <property type="entry name" value="DcpS/DCS2"/>
</dbReference>
<dbReference type="GO" id="GO:0016787">
    <property type="term" value="F:hydrolase activity"/>
    <property type="evidence" value="ECO:0007669"/>
    <property type="project" value="InterPro"/>
</dbReference>
<protein>
    <submittedName>
        <fullName evidence="3">Scavenger mRNA decapping enzyme</fullName>
    </submittedName>
</protein>
<dbReference type="GO" id="GO:0000290">
    <property type="term" value="P:deadenylation-dependent decapping of nuclear-transcribed mRNA"/>
    <property type="evidence" value="ECO:0007669"/>
    <property type="project" value="InterPro"/>
</dbReference>
<comment type="similarity">
    <text evidence="1">Belongs to the HIT family.</text>
</comment>
<feature type="active site" description="Nucleophile" evidence="2">
    <location>
        <position position="247"/>
    </location>
</feature>
<dbReference type="SUPFAM" id="SSF54197">
    <property type="entry name" value="HIT-like"/>
    <property type="match status" value="1"/>
</dbReference>
<evidence type="ECO:0000256" key="1">
    <source>
        <dbReference type="ARBA" id="ARBA00010208"/>
    </source>
</evidence>
<gene>
    <name evidence="3" type="ORF">CPB83DRAFT_943279</name>
</gene>
<dbReference type="SUPFAM" id="SSF102860">
    <property type="entry name" value="mRNA decapping enzyme DcpS N-terminal domain"/>
    <property type="match status" value="1"/>
</dbReference>
<name>A0A9P6JLP4_9AGAR</name>
<organism evidence="3 4">
    <name type="scientific">Crepidotus variabilis</name>
    <dbReference type="NCBI Taxonomy" id="179855"/>
    <lineage>
        <taxon>Eukaryota</taxon>
        <taxon>Fungi</taxon>
        <taxon>Dikarya</taxon>
        <taxon>Basidiomycota</taxon>
        <taxon>Agaricomycotina</taxon>
        <taxon>Agaricomycetes</taxon>
        <taxon>Agaricomycetidae</taxon>
        <taxon>Agaricales</taxon>
        <taxon>Agaricineae</taxon>
        <taxon>Crepidotaceae</taxon>
        <taxon>Crepidotus</taxon>
    </lineage>
</organism>
<dbReference type="PIRSF" id="PIRSF028973">
    <property type="entry name" value="Scavenger_mRNA_decap_enz"/>
    <property type="match status" value="1"/>
</dbReference>
<dbReference type="Gene3D" id="3.30.200.40">
    <property type="entry name" value="Scavenger mRNA decapping enzyme, N-terminal domain"/>
    <property type="match status" value="1"/>
</dbReference>
<dbReference type="InterPro" id="IPR036265">
    <property type="entry name" value="HIT-like_sf"/>
</dbReference>
<dbReference type="InterPro" id="IPR011145">
    <property type="entry name" value="Scavenger_mRNA_decap_enz_N"/>
</dbReference>
<proteinExistence type="inferred from homology"/>
<dbReference type="Pfam" id="PF05652">
    <property type="entry name" value="DcpS"/>
    <property type="match status" value="1"/>
</dbReference>
<dbReference type="GO" id="GO:0000932">
    <property type="term" value="C:P-body"/>
    <property type="evidence" value="ECO:0007669"/>
    <property type="project" value="TreeGrafter"/>
</dbReference>
<dbReference type="Pfam" id="PF11969">
    <property type="entry name" value="DcpS_C"/>
    <property type="match status" value="1"/>
</dbReference>
<accession>A0A9P6JLP4</accession>
<dbReference type="AlphaFoldDB" id="A0A9P6JLP4"/>
<dbReference type="Proteomes" id="UP000807306">
    <property type="component" value="Unassembled WGS sequence"/>
</dbReference>
<evidence type="ECO:0000256" key="2">
    <source>
        <dbReference type="PIRSR" id="PIRSR028973-1"/>
    </source>
</evidence>
<evidence type="ECO:0000313" key="3">
    <source>
        <dbReference type="EMBL" id="KAF9525497.1"/>
    </source>
</evidence>
<reference evidence="3" key="1">
    <citation type="submission" date="2020-11" db="EMBL/GenBank/DDBJ databases">
        <authorList>
            <consortium name="DOE Joint Genome Institute"/>
            <person name="Ahrendt S."/>
            <person name="Riley R."/>
            <person name="Andreopoulos W."/>
            <person name="Labutti K."/>
            <person name="Pangilinan J."/>
            <person name="Ruiz-Duenas F.J."/>
            <person name="Barrasa J.M."/>
            <person name="Sanchez-Garcia M."/>
            <person name="Camarero S."/>
            <person name="Miyauchi S."/>
            <person name="Serrano A."/>
            <person name="Linde D."/>
            <person name="Babiker R."/>
            <person name="Drula E."/>
            <person name="Ayuso-Fernandez I."/>
            <person name="Pacheco R."/>
            <person name="Padilla G."/>
            <person name="Ferreira P."/>
            <person name="Barriuso J."/>
            <person name="Kellner H."/>
            <person name="Castanera R."/>
            <person name="Alfaro M."/>
            <person name="Ramirez L."/>
            <person name="Pisabarro A.G."/>
            <person name="Kuo A."/>
            <person name="Tritt A."/>
            <person name="Lipzen A."/>
            <person name="He G."/>
            <person name="Yan M."/>
            <person name="Ng V."/>
            <person name="Cullen D."/>
            <person name="Martin F."/>
            <person name="Rosso M.-N."/>
            <person name="Henrissat B."/>
            <person name="Hibbett D."/>
            <person name="Martinez A.T."/>
            <person name="Grigoriev I.V."/>
        </authorList>
    </citation>
    <scope>NUCLEOTIDE SEQUENCE</scope>
    <source>
        <strain evidence="3">CBS 506.95</strain>
    </source>
</reference>
<dbReference type="OrthoDB" id="10264956at2759"/>
<keyword evidence="4" id="KW-1185">Reference proteome</keyword>
<dbReference type="PANTHER" id="PTHR12978">
    <property type="entry name" value="HISTIDINE TRIAD HIT PROTEIN MEMBER"/>
    <property type="match status" value="1"/>
</dbReference>
<dbReference type="GO" id="GO:0005634">
    <property type="term" value="C:nucleus"/>
    <property type="evidence" value="ECO:0007669"/>
    <property type="project" value="TreeGrafter"/>
</dbReference>
<evidence type="ECO:0000313" key="4">
    <source>
        <dbReference type="Proteomes" id="UP000807306"/>
    </source>
</evidence>
<dbReference type="Gene3D" id="3.30.428.10">
    <property type="entry name" value="HIT-like"/>
    <property type="match status" value="1"/>
</dbReference>
<sequence length="319" mass="36392">MPHSPASWSLESLNEFESENIINEDPVTHSLVLLGSFPDPDKSKARIKAIVRVERTALATSDAGRLFGVDSLLKRVKIEGSTDIYTWLFAWLGEDRERDLKINIICPATEVHIRKYTKQQQIMVHETPKLYESHVKPYITSFPPSRTQWVENILTGVSEQDKILYKSSDFVILPDMKWDLTTVSSLYLVALVQDRSIRSLRDLNKKHVNILKSIKKQAATVVKRKWGLGDGSLRMYIHYQPSYYIFHVHIVNVNFEGGLLGMTVGQAHLLDDIISLLELDPSDGPSTFQKMTLTYGLGEQHGLYDKLRHCYDHVDLIDG</sequence>